<dbReference type="AlphaFoldDB" id="A0A1D3TIY0"/>
<dbReference type="VEuPathDB" id="PlasmoDB:PocGH01_11022100"/>
<organism evidence="2 3">
    <name type="scientific">Plasmodium ovale</name>
    <name type="common">malaria parasite P. ovale</name>
    <dbReference type="NCBI Taxonomy" id="36330"/>
    <lineage>
        <taxon>Eukaryota</taxon>
        <taxon>Sar</taxon>
        <taxon>Alveolata</taxon>
        <taxon>Apicomplexa</taxon>
        <taxon>Aconoidasida</taxon>
        <taxon>Haemosporida</taxon>
        <taxon>Plasmodiidae</taxon>
        <taxon>Plasmodium</taxon>
        <taxon>Plasmodium (Plasmodium)</taxon>
    </lineage>
</organism>
<feature type="transmembrane region" description="Helical" evidence="1">
    <location>
        <begin position="104"/>
        <end position="122"/>
    </location>
</feature>
<evidence type="ECO:0000313" key="3">
    <source>
        <dbReference type="Proteomes" id="UP000242942"/>
    </source>
</evidence>
<keyword evidence="1" id="KW-1133">Transmembrane helix</keyword>
<protein>
    <submittedName>
        <fullName evidence="2">Uncharacterized protein</fullName>
    </submittedName>
</protein>
<feature type="transmembrane region" description="Helical" evidence="1">
    <location>
        <begin position="79"/>
        <end position="98"/>
    </location>
</feature>
<keyword evidence="3" id="KW-1185">Reference proteome</keyword>
<dbReference type="Proteomes" id="UP000242942">
    <property type="component" value="Chromosome 11"/>
</dbReference>
<keyword evidence="1" id="KW-0812">Transmembrane</keyword>
<name>A0A1D3TIY0_PLAOA</name>
<keyword evidence="1" id="KW-0472">Membrane</keyword>
<evidence type="ECO:0000313" key="2">
    <source>
        <dbReference type="EMBL" id="SCP04920.1"/>
    </source>
</evidence>
<sequence>MKILHVIPVCSQMDGHNTINLDKVGELFTNTVGLMKSAVHGLAQRNSTIYNMLYMSDNMQNKGDYQELSNDVVFNKNQIIKLAVVVVLLYTVFTAFSYIFMNYIMFYFIIIVLIALGVRYFIYQYNTTTDEAPLLQNNYYNFEAHSI</sequence>
<gene>
    <name evidence="2" type="primary">PocGH01_11022100</name>
    <name evidence="2" type="ORF">POCGH01_11022100</name>
</gene>
<dbReference type="EMBL" id="LT594592">
    <property type="protein sequence ID" value="SCP04920.1"/>
    <property type="molecule type" value="Genomic_DNA"/>
</dbReference>
<accession>A0A1D3TIY0</accession>
<proteinExistence type="predicted"/>
<evidence type="ECO:0000256" key="1">
    <source>
        <dbReference type="SAM" id="Phobius"/>
    </source>
</evidence>
<dbReference type="VEuPathDB" id="PlasmoDB:POWCR01_110016000"/>
<dbReference type="OrthoDB" id="375678at2759"/>
<reference evidence="2 3" key="1">
    <citation type="submission" date="2016-06" db="EMBL/GenBank/DDBJ databases">
        <authorList>
            <consortium name="Pathogen Informatics"/>
        </authorList>
    </citation>
    <scope>NUCLEOTIDE SEQUENCE [LARGE SCALE GENOMIC DNA]</scope>
    <source>
        <strain evidence="2">PocGH01</strain>
    </source>
</reference>